<organism evidence="1 2">
    <name type="scientific">Phreatobacter oligotrophus</name>
    <dbReference type="NCBI Taxonomy" id="1122261"/>
    <lineage>
        <taxon>Bacteria</taxon>
        <taxon>Pseudomonadati</taxon>
        <taxon>Pseudomonadota</taxon>
        <taxon>Alphaproteobacteria</taxon>
        <taxon>Hyphomicrobiales</taxon>
        <taxon>Phreatobacteraceae</taxon>
        <taxon>Phreatobacter</taxon>
    </lineage>
</organism>
<evidence type="ECO:0000313" key="2">
    <source>
        <dbReference type="Proteomes" id="UP000241808"/>
    </source>
</evidence>
<protein>
    <submittedName>
        <fullName evidence="1">Uncharacterized protein</fullName>
    </submittedName>
</protein>
<evidence type="ECO:0000313" key="1">
    <source>
        <dbReference type="EMBL" id="PTM61868.1"/>
    </source>
</evidence>
<accession>A0A2T4ZIR1</accession>
<dbReference type="Proteomes" id="UP000241808">
    <property type="component" value="Unassembled WGS sequence"/>
</dbReference>
<reference evidence="1 2" key="1">
    <citation type="submission" date="2018-04" db="EMBL/GenBank/DDBJ databases">
        <title>Genomic Encyclopedia of Archaeal and Bacterial Type Strains, Phase II (KMG-II): from individual species to whole genera.</title>
        <authorList>
            <person name="Goeker M."/>
        </authorList>
    </citation>
    <scope>NUCLEOTIDE SEQUENCE [LARGE SCALE GENOMIC DNA]</scope>
    <source>
        <strain evidence="1 2">DSM 25521</strain>
    </source>
</reference>
<sequence>MTDWKRRSTSADVYTTVEVDLDEFSDEQLLQELIDRGILTEGGAVALLNRPAGNAQPAASAGGYPDLTRARDELAIGRRHEALIYVERYLGRDWIGRLTQ</sequence>
<dbReference type="RefSeq" id="WP_108174308.1">
    <property type="nucleotide sequence ID" value="NZ_PZZL01000001.1"/>
</dbReference>
<keyword evidence="2" id="KW-1185">Reference proteome</keyword>
<dbReference type="EMBL" id="PZZL01000001">
    <property type="protein sequence ID" value="PTM61868.1"/>
    <property type="molecule type" value="Genomic_DNA"/>
</dbReference>
<proteinExistence type="predicted"/>
<dbReference type="AlphaFoldDB" id="A0A2T4ZIR1"/>
<comment type="caution">
    <text evidence="1">The sequence shown here is derived from an EMBL/GenBank/DDBJ whole genome shotgun (WGS) entry which is preliminary data.</text>
</comment>
<name>A0A2T4ZIR1_9HYPH</name>
<gene>
    <name evidence="1" type="ORF">C8P69_101540</name>
</gene>
<dbReference type="OrthoDB" id="9972387at2"/>